<dbReference type="InterPro" id="IPR050116">
    <property type="entry name" value="DNA_polymerase-Y"/>
</dbReference>
<evidence type="ECO:0000256" key="12">
    <source>
        <dbReference type="ARBA" id="ARBA00022932"/>
    </source>
</evidence>
<dbReference type="GO" id="GO:0042276">
    <property type="term" value="P:error-prone translesion synthesis"/>
    <property type="evidence" value="ECO:0007669"/>
    <property type="project" value="TreeGrafter"/>
</dbReference>
<dbReference type="Gene3D" id="3.40.1170.60">
    <property type="match status" value="1"/>
</dbReference>
<reference evidence="18 19" key="1">
    <citation type="submission" date="2019-09" db="EMBL/GenBank/DDBJ databases">
        <title>Draft genome sequence of Ginsengibacter sp. BR5-29.</title>
        <authorList>
            <person name="Im W.-T."/>
        </authorList>
    </citation>
    <scope>NUCLEOTIDE SEQUENCE [LARGE SCALE GENOMIC DNA]</scope>
    <source>
        <strain evidence="18 19">BR5-29</strain>
    </source>
</reference>
<keyword evidence="11 16" id="KW-0460">Magnesium</keyword>
<comment type="catalytic activity">
    <reaction evidence="15 16">
        <text>DNA(n) + a 2'-deoxyribonucleoside 5'-triphosphate = DNA(n+1) + diphosphate</text>
        <dbReference type="Rhea" id="RHEA:22508"/>
        <dbReference type="Rhea" id="RHEA-COMP:17339"/>
        <dbReference type="Rhea" id="RHEA-COMP:17340"/>
        <dbReference type="ChEBI" id="CHEBI:33019"/>
        <dbReference type="ChEBI" id="CHEBI:61560"/>
        <dbReference type="ChEBI" id="CHEBI:173112"/>
        <dbReference type="EC" id="2.7.7.7"/>
    </reaction>
</comment>
<dbReference type="RefSeq" id="WP_150414562.1">
    <property type="nucleotide sequence ID" value="NZ_VYQF01000002.1"/>
</dbReference>
<feature type="domain" description="UmuC" evidence="17">
    <location>
        <begin position="9"/>
        <end position="188"/>
    </location>
</feature>
<evidence type="ECO:0000256" key="15">
    <source>
        <dbReference type="ARBA" id="ARBA00049244"/>
    </source>
</evidence>
<dbReference type="InterPro" id="IPR001126">
    <property type="entry name" value="UmuC"/>
</dbReference>
<dbReference type="SUPFAM" id="SSF100879">
    <property type="entry name" value="Lesion bypass DNA polymerase (Y-family), little finger domain"/>
    <property type="match status" value="1"/>
</dbReference>
<feature type="site" description="Substrate discrimination" evidence="16">
    <location>
        <position position="18"/>
    </location>
</feature>
<evidence type="ECO:0000313" key="18">
    <source>
        <dbReference type="EMBL" id="KAA9039153.1"/>
    </source>
</evidence>
<name>A0A5J5IHL4_9BACT</name>
<dbReference type="Gene3D" id="3.30.70.270">
    <property type="match status" value="1"/>
</dbReference>
<dbReference type="FunFam" id="3.30.1490.100:FF:000004">
    <property type="entry name" value="DNA polymerase IV"/>
    <property type="match status" value="1"/>
</dbReference>
<proteinExistence type="inferred from homology"/>
<keyword evidence="13 16" id="KW-0238">DNA-binding</keyword>
<evidence type="ECO:0000259" key="17">
    <source>
        <dbReference type="PROSITE" id="PS50173"/>
    </source>
</evidence>
<comment type="function">
    <text evidence="16">Poorly processive, error-prone DNA polymerase involved in untargeted mutagenesis. Copies undamaged DNA at stalled replication forks, which arise in vivo from mismatched or misaligned primer ends. These misaligned primers can be extended by PolIV. Exhibits no 3'-5' exonuclease (proofreading) activity. May be involved in translesional synthesis, in conjunction with the beta clamp from PolIII.</text>
</comment>
<dbReference type="Pfam" id="PF00817">
    <property type="entry name" value="IMS"/>
    <property type="match status" value="1"/>
</dbReference>
<dbReference type="GO" id="GO:0005829">
    <property type="term" value="C:cytosol"/>
    <property type="evidence" value="ECO:0007669"/>
    <property type="project" value="TreeGrafter"/>
</dbReference>
<dbReference type="CDD" id="cd03586">
    <property type="entry name" value="PolY_Pol_IV_kappa"/>
    <property type="match status" value="1"/>
</dbReference>
<organism evidence="18 19">
    <name type="scientific">Ginsengibacter hankyongi</name>
    <dbReference type="NCBI Taxonomy" id="2607284"/>
    <lineage>
        <taxon>Bacteria</taxon>
        <taxon>Pseudomonadati</taxon>
        <taxon>Bacteroidota</taxon>
        <taxon>Chitinophagia</taxon>
        <taxon>Chitinophagales</taxon>
        <taxon>Chitinophagaceae</taxon>
        <taxon>Ginsengibacter</taxon>
    </lineage>
</organism>
<evidence type="ECO:0000256" key="14">
    <source>
        <dbReference type="ARBA" id="ARBA00023204"/>
    </source>
</evidence>
<comment type="cofactor">
    <cofactor evidence="16">
        <name>Mg(2+)</name>
        <dbReference type="ChEBI" id="CHEBI:18420"/>
    </cofactor>
    <text evidence="16">Binds 2 magnesium ions per subunit.</text>
</comment>
<keyword evidence="6 16" id="KW-0808">Transferase</keyword>
<dbReference type="PANTHER" id="PTHR11076">
    <property type="entry name" value="DNA REPAIR POLYMERASE UMUC / TRANSFERASE FAMILY MEMBER"/>
    <property type="match status" value="1"/>
</dbReference>
<dbReference type="Proteomes" id="UP000326903">
    <property type="component" value="Unassembled WGS sequence"/>
</dbReference>
<keyword evidence="8 16" id="KW-0235">DNA replication</keyword>
<accession>A0A5J5IHL4</accession>
<comment type="similarity">
    <text evidence="2 16">Belongs to the DNA polymerase type-Y family.</text>
</comment>
<keyword evidence="4 16" id="KW-0515">Mutator protein</keyword>
<evidence type="ECO:0000256" key="10">
    <source>
        <dbReference type="ARBA" id="ARBA00022763"/>
    </source>
</evidence>
<evidence type="ECO:0000256" key="2">
    <source>
        <dbReference type="ARBA" id="ARBA00010945"/>
    </source>
</evidence>
<dbReference type="Gene3D" id="3.30.1490.100">
    <property type="entry name" value="DNA polymerase, Y-family, little finger domain"/>
    <property type="match status" value="1"/>
</dbReference>
<dbReference type="InterPro" id="IPR043502">
    <property type="entry name" value="DNA/RNA_pol_sf"/>
</dbReference>
<dbReference type="EC" id="2.7.7.7" evidence="16"/>
<evidence type="ECO:0000256" key="3">
    <source>
        <dbReference type="ARBA" id="ARBA00011245"/>
    </source>
</evidence>
<feature type="binding site" evidence="16">
    <location>
        <position position="13"/>
    </location>
    <ligand>
        <name>Mg(2+)</name>
        <dbReference type="ChEBI" id="CHEBI:18420"/>
    </ligand>
</feature>
<dbReference type="AlphaFoldDB" id="A0A5J5IHL4"/>
<keyword evidence="10 16" id="KW-0227">DNA damage</keyword>
<keyword evidence="5 16" id="KW-0963">Cytoplasm</keyword>
<dbReference type="Gene3D" id="1.10.150.20">
    <property type="entry name" value="5' to 3' exonuclease, C-terminal subdomain"/>
    <property type="match status" value="1"/>
</dbReference>
<keyword evidence="9 16" id="KW-0479">Metal-binding</keyword>
<protein>
    <recommendedName>
        <fullName evidence="16">DNA polymerase IV</fullName>
        <shortName evidence="16">Pol IV</shortName>
        <ecNumber evidence="16">2.7.7.7</ecNumber>
    </recommendedName>
</protein>
<comment type="subcellular location">
    <subcellularLocation>
        <location evidence="1 16">Cytoplasm</location>
    </subcellularLocation>
</comment>
<evidence type="ECO:0000256" key="13">
    <source>
        <dbReference type="ARBA" id="ARBA00023125"/>
    </source>
</evidence>
<dbReference type="GO" id="GO:0000287">
    <property type="term" value="F:magnesium ion binding"/>
    <property type="evidence" value="ECO:0007669"/>
    <property type="project" value="UniProtKB-UniRule"/>
</dbReference>
<keyword evidence="19" id="KW-1185">Reference proteome</keyword>
<dbReference type="EMBL" id="VYQF01000002">
    <property type="protein sequence ID" value="KAA9039153.1"/>
    <property type="molecule type" value="Genomic_DNA"/>
</dbReference>
<dbReference type="InterPro" id="IPR022880">
    <property type="entry name" value="DNApol_IV"/>
</dbReference>
<evidence type="ECO:0000256" key="8">
    <source>
        <dbReference type="ARBA" id="ARBA00022705"/>
    </source>
</evidence>
<gene>
    <name evidence="16 18" type="primary">dinB</name>
    <name evidence="18" type="ORF">FW778_09975</name>
</gene>
<evidence type="ECO:0000256" key="7">
    <source>
        <dbReference type="ARBA" id="ARBA00022695"/>
    </source>
</evidence>
<keyword evidence="12 16" id="KW-0239">DNA-directed DNA polymerase</keyword>
<comment type="subunit">
    <text evidence="3 16">Monomer.</text>
</comment>
<dbReference type="GO" id="GO:0006261">
    <property type="term" value="P:DNA-templated DNA replication"/>
    <property type="evidence" value="ECO:0007669"/>
    <property type="project" value="UniProtKB-UniRule"/>
</dbReference>
<dbReference type="Pfam" id="PF11799">
    <property type="entry name" value="IMS_C"/>
    <property type="match status" value="1"/>
</dbReference>
<dbReference type="PANTHER" id="PTHR11076:SF33">
    <property type="entry name" value="DNA POLYMERASE KAPPA"/>
    <property type="match status" value="1"/>
</dbReference>
<dbReference type="GO" id="GO:0003887">
    <property type="term" value="F:DNA-directed DNA polymerase activity"/>
    <property type="evidence" value="ECO:0007669"/>
    <property type="project" value="UniProtKB-UniRule"/>
</dbReference>
<evidence type="ECO:0000256" key="16">
    <source>
        <dbReference type="HAMAP-Rule" id="MF_01113"/>
    </source>
</evidence>
<comment type="caution">
    <text evidence="18">The sequence shown here is derived from an EMBL/GenBank/DDBJ whole genome shotgun (WGS) entry which is preliminary data.</text>
</comment>
<dbReference type="FunFam" id="3.40.1170.60:FF:000001">
    <property type="entry name" value="DNA polymerase IV"/>
    <property type="match status" value="1"/>
</dbReference>
<sequence length="392" mass="44220">MQVSSSNLIAHFDLDSFFVSVEFIRDPSLKGKAVIVGGSKERGIVTTCSYEARKFGVHSAMPMATAMRLCPQAIVVKGTYSEYSRYSKWVTQIIASKAPLFEKASIDEFYIDLTGMDKFFNPLQWTIDLRELITNETGLPISFGIARNKMIAKMATNEAKPNGFLQVPLGKEKEFLSALELNKIPGVGEQTNQVLQNNSFKYIRDIHNSTPEKLEKILGKWGVDLWNRVQGTHHSTISPYHESKSISTENTFEENITDVNKLMSEIVRMSEKIAFELRKDEKVAGCVTVKLRYPDFETTSRQTSIAYTNADDEIIPIAKNLFHKLYKKGQPVRLLGVRLSDLTNDAVQANLFENIERKNILYKAIDDVKNRFGSNSVNRASGKSDRGKNNIV</sequence>
<evidence type="ECO:0000256" key="9">
    <source>
        <dbReference type="ARBA" id="ARBA00022723"/>
    </source>
</evidence>
<evidence type="ECO:0000256" key="6">
    <source>
        <dbReference type="ARBA" id="ARBA00022679"/>
    </source>
</evidence>
<dbReference type="SUPFAM" id="SSF56672">
    <property type="entry name" value="DNA/RNA polymerases"/>
    <property type="match status" value="1"/>
</dbReference>
<evidence type="ECO:0000256" key="5">
    <source>
        <dbReference type="ARBA" id="ARBA00022490"/>
    </source>
</evidence>
<dbReference type="GO" id="GO:0006281">
    <property type="term" value="P:DNA repair"/>
    <property type="evidence" value="ECO:0007669"/>
    <property type="project" value="UniProtKB-UniRule"/>
</dbReference>
<evidence type="ECO:0000256" key="1">
    <source>
        <dbReference type="ARBA" id="ARBA00004496"/>
    </source>
</evidence>
<dbReference type="GO" id="GO:0003684">
    <property type="term" value="F:damaged DNA binding"/>
    <property type="evidence" value="ECO:0007669"/>
    <property type="project" value="InterPro"/>
</dbReference>
<keyword evidence="7 16" id="KW-0548">Nucleotidyltransferase</keyword>
<dbReference type="GO" id="GO:0009432">
    <property type="term" value="P:SOS response"/>
    <property type="evidence" value="ECO:0007669"/>
    <property type="project" value="TreeGrafter"/>
</dbReference>
<evidence type="ECO:0000256" key="11">
    <source>
        <dbReference type="ARBA" id="ARBA00022842"/>
    </source>
</evidence>
<keyword evidence="14 16" id="KW-0234">DNA repair</keyword>
<dbReference type="InterPro" id="IPR043128">
    <property type="entry name" value="Rev_trsase/Diguanyl_cyclase"/>
</dbReference>
<feature type="binding site" evidence="16">
    <location>
        <position position="107"/>
    </location>
    <ligand>
        <name>Mg(2+)</name>
        <dbReference type="ChEBI" id="CHEBI:18420"/>
    </ligand>
</feature>
<dbReference type="HAMAP" id="MF_01113">
    <property type="entry name" value="DNApol_IV"/>
    <property type="match status" value="1"/>
</dbReference>
<dbReference type="InterPro" id="IPR017961">
    <property type="entry name" value="DNA_pol_Y-fam_little_finger"/>
</dbReference>
<dbReference type="InterPro" id="IPR036775">
    <property type="entry name" value="DNA_pol_Y-fam_lit_finger_sf"/>
</dbReference>
<evidence type="ECO:0000256" key="4">
    <source>
        <dbReference type="ARBA" id="ARBA00022457"/>
    </source>
</evidence>
<feature type="active site" evidence="16">
    <location>
        <position position="108"/>
    </location>
</feature>
<dbReference type="NCBIfam" id="NF002677">
    <property type="entry name" value="PRK02406.1"/>
    <property type="match status" value="1"/>
</dbReference>
<dbReference type="PROSITE" id="PS50173">
    <property type="entry name" value="UMUC"/>
    <property type="match status" value="1"/>
</dbReference>
<evidence type="ECO:0000313" key="19">
    <source>
        <dbReference type="Proteomes" id="UP000326903"/>
    </source>
</evidence>